<dbReference type="GO" id="GO:0016020">
    <property type="term" value="C:membrane"/>
    <property type="evidence" value="ECO:0007669"/>
    <property type="project" value="TreeGrafter"/>
</dbReference>
<dbReference type="PANTHER" id="PTHR12393:SF6">
    <property type="entry name" value="SPHINGOMYELIN PHOSPHODIESTERASE 2"/>
    <property type="match status" value="1"/>
</dbReference>
<sequence>MADSCDADKAPPNVWLPELVERFASCLDPVFVAWTLRLVDKATAEQFRGRPEYPSVVRLSQPVPPQTFAARWAPPGAMRDLTLEQRQKLLRLTAVSGVVANLEVALGAVDFIPNRRLWAEILEATAAAGQEAAVRCLVGFGYGEPNRKTLCVVAGAGHQAVCEVLLGRARSFGTIHGIEAYVAAALRGGQPELADWLLQRWWEEPIGPADSLEPLGKETCLELLHAATEGCDLPTLQSIHQRCSEVVHGDDDMVRIAAGSRTTDWQAKVEWWESQLPPDWLYDDPGVCTAAASCPDADIRLAWLLGRGYPTEKYALRAVVGSGNTAALELLFRMAAREGNVPLLVEAVEQLGTSDQDPLLSEPAEDVCDLEVLRWLRQRGCQLNGTEVARSAVRRGQLAVLAWAAEELGASVQSADLMDAAAASGSVEVMAWLRERGCPWGLDTFAEAADSGCVAAMEWLAERGCPFQDGWAYKKAACNRDLAALRCLARLGCPWGTASGARAVFSSCLDCRCRPLPVLRLLVELGCPVDWEACRDQKFVYGETREWLLAQAAAAAQGVAL</sequence>
<dbReference type="SUPFAM" id="SSF140860">
    <property type="entry name" value="Pseudo ankyrin repeat-like"/>
    <property type="match status" value="1"/>
</dbReference>
<evidence type="ECO:0000313" key="1">
    <source>
        <dbReference type="EMBL" id="KXZ48840.1"/>
    </source>
</evidence>
<dbReference type="EMBL" id="LSYV01000026">
    <property type="protein sequence ID" value="KXZ48840.1"/>
    <property type="molecule type" value="Genomic_DNA"/>
</dbReference>
<accession>A0A150GHK5</accession>
<dbReference type="Gene3D" id="1.25.40.20">
    <property type="entry name" value="Ankyrin repeat-containing domain"/>
    <property type="match status" value="1"/>
</dbReference>
<dbReference type="Proteomes" id="UP000075714">
    <property type="component" value="Unassembled WGS sequence"/>
</dbReference>
<dbReference type="GO" id="GO:0004620">
    <property type="term" value="F:phospholipase activity"/>
    <property type="evidence" value="ECO:0007669"/>
    <property type="project" value="TreeGrafter"/>
</dbReference>
<dbReference type="GO" id="GO:0071944">
    <property type="term" value="C:cell periphery"/>
    <property type="evidence" value="ECO:0007669"/>
    <property type="project" value="TreeGrafter"/>
</dbReference>
<dbReference type="AlphaFoldDB" id="A0A150GHK5"/>
<gene>
    <name evidence="1" type="ORF">GPECTOR_25g425</name>
</gene>
<dbReference type="InterPro" id="IPR036770">
    <property type="entry name" value="Ankyrin_rpt-contain_sf"/>
</dbReference>
<keyword evidence="2" id="KW-1185">Reference proteome</keyword>
<evidence type="ECO:0000313" key="2">
    <source>
        <dbReference type="Proteomes" id="UP000075714"/>
    </source>
</evidence>
<dbReference type="GO" id="GO:0046513">
    <property type="term" value="P:ceramide biosynthetic process"/>
    <property type="evidence" value="ECO:0007669"/>
    <property type="project" value="TreeGrafter"/>
</dbReference>
<dbReference type="GO" id="GO:0030149">
    <property type="term" value="P:sphingolipid catabolic process"/>
    <property type="evidence" value="ECO:0007669"/>
    <property type="project" value="TreeGrafter"/>
</dbReference>
<name>A0A150GHK5_GONPE</name>
<dbReference type="GO" id="GO:0005783">
    <property type="term" value="C:endoplasmic reticulum"/>
    <property type="evidence" value="ECO:0007669"/>
    <property type="project" value="TreeGrafter"/>
</dbReference>
<organism evidence="1 2">
    <name type="scientific">Gonium pectorale</name>
    <name type="common">Green alga</name>
    <dbReference type="NCBI Taxonomy" id="33097"/>
    <lineage>
        <taxon>Eukaryota</taxon>
        <taxon>Viridiplantae</taxon>
        <taxon>Chlorophyta</taxon>
        <taxon>core chlorophytes</taxon>
        <taxon>Chlorophyceae</taxon>
        <taxon>CS clade</taxon>
        <taxon>Chlamydomonadales</taxon>
        <taxon>Volvocaceae</taxon>
        <taxon>Gonium</taxon>
    </lineage>
</organism>
<dbReference type="PANTHER" id="PTHR12393">
    <property type="entry name" value="SPHINGOMYELIN PHOSPHODIESTERASE RELATED"/>
    <property type="match status" value="1"/>
</dbReference>
<comment type="caution">
    <text evidence="1">The sequence shown here is derived from an EMBL/GenBank/DDBJ whole genome shotgun (WGS) entry which is preliminary data.</text>
</comment>
<proteinExistence type="predicted"/>
<protein>
    <recommendedName>
        <fullName evidence="3">Ankyrin repeat domain-containing protein</fullName>
    </recommendedName>
</protein>
<reference evidence="2" key="1">
    <citation type="journal article" date="2016" name="Nat. Commun.">
        <title>The Gonium pectorale genome demonstrates co-option of cell cycle regulation during the evolution of multicellularity.</title>
        <authorList>
            <person name="Hanschen E.R."/>
            <person name="Marriage T.N."/>
            <person name="Ferris P.J."/>
            <person name="Hamaji T."/>
            <person name="Toyoda A."/>
            <person name="Fujiyama A."/>
            <person name="Neme R."/>
            <person name="Noguchi H."/>
            <person name="Minakuchi Y."/>
            <person name="Suzuki M."/>
            <person name="Kawai-Toyooka H."/>
            <person name="Smith D.R."/>
            <person name="Sparks H."/>
            <person name="Anderson J."/>
            <person name="Bakaric R."/>
            <person name="Luria V."/>
            <person name="Karger A."/>
            <person name="Kirschner M.W."/>
            <person name="Durand P.M."/>
            <person name="Michod R.E."/>
            <person name="Nozaki H."/>
            <person name="Olson B.J."/>
        </authorList>
    </citation>
    <scope>NUCLEOTIDE SEQUENCE [LARGE SCALE GENOMIC DNA]</scope>
    <source>
        <strain evidence="2">NIES-2863</strain>
    </source>
</reference>
<evidence type="ECO:0008006" key="3">
    <source>
        <dbReference type="Google" id="ProtNLM"/>
    </source>
</evidence>